<evidence type="ECO:0000313" key="3">
    <source>
        <dbReference type="Proteomes" id="UP000799423"/>
    </source>
</evidence>
<dbReference type="Proteomes" id="UP000799423">
    <property type="component" value="Unassembled WGS sequence"/>
</dbReference>
<organism evidence="2 3">
    <name type="scientific">Plenodomus tracheiphilus IPT5</name>
    <dbReference type="NCBI Taxonomy" id="1408161"/>
    <lineage>
        <taxon>Eukaryota</taxon>
        <taxon>Fungi</taxon>
        <taxon>Dikarya</taxon>
        <taxon>Ascomycota</taxon>
        <taxon>Pezizomycotina</taxon>
        <taxon>Dothideomycetes</taxon>
        <taxon>Pleosporomycetidae</taxon>
        <taxon>Pleosporales</taxon>
        <taxon>Pleosporineae</taxon>
        <taxon>Leptosphaeriaceae</taxon>
        <taxon>Plenodomus</taxon>
    </lineage>
</organism>
<proteinExistence type="predicted"/>
<feature type="region of interest" description="Disordered" evidence="1">
    <location>
        <begin position="1"/>
        <end position="38"/>
    </location>
</feature>
<sequence>MGMHGKCGLSQDAEDVAAPAPSHCQKPRRIPEQRGYSASHERLLSRVRSQSCLNMGPSQWCCCPEMKMAFRRIHLPAHVHGEGERKQDRVEHKYGACLRFTMRPRICVAACTVQQYTTRAANLKTNLWALLMRHSPSAPRARHTAVACPASQVSTDGA</sequence>
<dbReference type="AlphaFoldDB" id="A0A6A7AZT0"/>
<evidence type="ECO:0000256" key="1">
    <source>
        <dbReference type="SAM" id="MobiDB-lite"/>
    </source>
</evidence>
<dbReference type="EMBL" id="MU006318">
    <property type="protein sequence ID" value="KAF2848334.1"/>
    <property type="molecule type" value="Genomic_DNA"/>
</dbReference>
<reference evidence="2" key="1">
    <citation type="submission" date="2020-01" db="EMBL/GenBank/DDBJ databases">
        <authorList>
            <consortium name="DOE Joint Genome Institute"/>
            <person name="Haridas S."/>
            <person name="Albert R."/>
            <person name="Binder M."/>
            <person name="Bloem J."/>
            <person name="Labutti K."/>
            <person name="Salamov A."/>
            <person name="Andreopoulos B."/>
            <person name="Baker S.E."/>
            <person name="Barry K."/>
            <person name="Bills G."/>
            <person name="Bluhm B.H."/>
            <person name="Cannon C."/>
            <person name="Castanera R."/>
            <person name="Culley D.E."/>
            <person name="Daum C."/>
            <person name="Ezra D."/>
            <person name="Gonzalez J.B."/>
            <person name="Henrissat B."/>
            <person name="Kuo A."/>
            <person name="Liang C."/>
            <person name="Lipzen A."/>
            <person name="Lutzoni F."/>
            <person name="Magnuson J."/>
            <person name="Mondo S."/>
            <person name="Nolan M."/>
            <person name="Ohm R."/>
            <person name="Pangilinan J."/>
            <person name="Park H.-J."/>
            <person name="Ramirez L."/>
            <person name="Alfaro M."/>
            <person name="Sun H."/>
            <person name="Tritt A."/>
            <person name="Yoshinaga Y."/>
            <person name="Zwiers L.-H."/>
            <person name="Turgeon B.G."/>
            <person name="Goodwin S.B."/>
            <person name="Spatafora J.W."/>
            <person name="Crous P.W."/>
            <person name="Grigoriev I.V."/>
        </authorList>
    </citation>
    <scope>NUCLEOTIDE SEQUENCE</scope>
    <source>
        <strain evidence="2">IPT5</strain>
    </source>
</reference>
<keyword evidence="3" id="KW-1185">Reference proteome</keyword>
<protein>
    <submittedName>
        <fullName evidence="2">Uncharacterized protein</fullName>
    </submittedName>
</protein>
<accession>A0A6A7AZT0</accession>
<name>A0A6A7AZT0_9PLEO</name>
<gene>
    <name evidence="2" type="ORF">T440DRAFT_169362</name>
</gene>
<evidence type="ECO:0000313" key="2">
    <source>
        <dbReference type="EMBL" id="KAF2848334.1"/>
    </source>
</evidence>